<reference evidence="3 4" key="1">
    <citation type="submission" date="2015-04" db="EMBL/GenBank/DDBJ databases">
        <title>Taxonomic description and genome sequence of Bacillus campisalis sp. nov., a novel member of the genus Bacillus isolated from solar saltern.</title>
        <authorList>
            <person name="Mathan Kumar R."/>
            <person name="Kaur G."/>
            <person name="Kumar A."/>
            <person name="Singh N.K."/>
            <person name="Kaur N."/>
            <person name="Kumar N."/>
            <person name="Mayilraj S."/>
        </authorList>
    </citation>
    <scope>NUCLEOTIDE SEQUENCE [LARGE SCALE GENOMIC DNA]</scope>
    <source>
        <strain evidence="3 4">SA2-6</strain>
    </source>
</reference>
<gene>
    <name evidence="3" type="ORF">WQ57_05895</name>
</gene>
<sequence>MKAVKLGMPLFMILISLTFLISSFSIPRATLGNANGPLYFPIGLSIFMLVLSVIYFLKELKTLNEENEKVKALFEGRTLKLIGVTIALGVLYAFIFETLGFFISTIIYLGALLFYVNGVKKWLVNVIVTVAFSFITWYGFSQLLGVSLP</sequence>
<evidence type="ECO:0000313" key="4">
    <source>
        <dbReference type="Proteomes" id="UP000034166"/>
    </source>
</evidence>
<dbReference type="AlphaFoldDB" id="A0A0M2T243"/>
<protein>
    <submittedName>
        <fullName evidence="3">Tripartite tricarboxylate transporter TctB family protein</fullName>
    </submittedName>
</protein>
<keyword evidence="1" id="KW-0472">Membrane</keyword>
<dbReference type="RefSeq" id="WP_046522814.1">
    <property type="nucleotide sequence ID" value="NZ_LAYY01000005.1"/>
</dbReference>
<accession>A0A0M2T243</accession>
<organism evidence="3 4">
    <name type="scientific">Mesobacillus campisalis</name>
    <dbReference type="NCBI Taxonomy" id="1408103"/>
    <lineage>
        <taxon>Bacteria</taxon>
        <taxon>Bacillati</taxon>
        <taxon>Bacillota</taxon>
        <taxon>Bacilli</taxon>
        <taxon>Bacillales</taxon>
        <taxon>Bacillaceae</taxon>
        <taxon>Mesobacillus</taxon>
    </lineage>
</organism>
<name>A0A0M2T243_9BACI</name>
<comment type="caution">
    <text evidence="3">The sequence shown here is derived from an EMBL/GenBank/DDBJ whole genome shotgun (WGS) entry which is preliminary data.</text>
</comment>
<dbReference type="Pfam" id="PF07331">
    <property type="entry name" value="TctB"/>
    <property type="match status" value="1"/>
</dbReference>
<proteinExistence type="predicted"/>
<dbReference type="EMBL" id="LAYY01000005">
    <property type="protein sequence ID" value="KKK38880.1"/>
    <property type="molecule type" value="Genomic_DNA"/>
</dbReference>
<keyword evidence="1" id="KW-1133">Transmembrane helix</keyword>
<feature type="transmembrane region" description="Helical" evidence="1">
    <location>
        <begin position="101"/>
        <end position="117"/>
    </location>
</feature>
<dbReference type="OrthoDB" id="5870591at2"/>
<evidence type="ECO:0000313" key="3">
    <source>
        <dbReference type="EMBL" id="KKK38880.1"/>
    </source>
</evidence>
<keyword evidence="4" id="KW-1185">Reference proteome</keyword>
<dbReference type="PATRIC" id="fig|1408103.3.peg.1325"/>
<feature type="domain" description="DUF1468" evidence="2">
    <location>
        <begin position="9"/>
        <end position="149"/>
    </location>
</feature>
<feature type="transmembrane region" description="Helical" evidence="1">
    <location>
        <begin position="38"/>
        <end position="57"/>
    </location>
</feature>
<feature type="transmembrane region" description="Helical" evidence="1">
    <location>
        <begin position="122"/>
        <end position="140"/>
    </location>
</feature>
<keyword evidence="1" id="KW-0812">Transmembrane</keyword>
<dbReference type="InterPro" id="IPR009936">
    <property type="entry name" value="DUF1468"/>
</dbReference>
<evidence type="ECO:0000256" key="1">
    <source>
        <dbReference type="SAM" id="Phobius"/>
    </source>
</evidence>
<evidence type="ECO:0000259" key="2">
    <source>
        <dbReference type="Pfam" id="PF07331"/>
    </source>
</evidence>
<dbReference type="Proteomes" id="UP000034166">
    <property type="component" value="Unassembled WGS sequence"/>
</dbReference>
<feature type="transmembrane region" description="Helical" evidence="1">
    <location>
        <begin position="78"/>
        <end position="95"/>
    </location>
</feature>